<evidence type="ECO:0000256" key="1">
    <source>
        <dbReference type="ARBA" id="ARBA00009085"/>
    </source>
</evidence>
<dbReference type="InterPro" id="IPR052398">
    <property type="entry name" value="Ubiquitin_hydrolase_53/54"/>
</dbReference>
<keyword evidence="2" id="KW-0833">Ubl conjugation pathway</keyword>
<dbReference type="SUPFAM" id="SSF54001">
    <property type="entry name" value="Cysteine proteinases"/>
    <property type="match status" value="1"/>
</dbReference>
<keyword evidence="6" id="KW-0645">Protease</keyword>
<feature type="compositionally biased region" description="Basic residues" evidence="4">
    <location>
        <begin position="1029"/>
        <end position="1039"/>
    </location>
</feature>
<dbReference type="GO" id="GO:0004843">
    <property type="term" value="F:cysteine-type deubiquitinase activity"/>
    <property type="evidence" value="ECO:0007669"/>
    <property type="project" value="InterPro"/>
</dbReference>
<dbReference type="InterPro" id="IPR028889">
    <property type="entry name" value="USP"/>
</dbReference>
<feature type="compositionally biased region" description="Low complexity" evidence="4">
    <location>
        <begin position="1376"/>
        <end position="1385"/>
    </location>
</feature>
<evidence type="ECO:0000256" key="2">
    <source>
        <dbReference type="ARBA" id="ARBA00022786"/>
    </source>
</evidence>
<feature type="compositionally biased region" description="Low complexity" evidence="4">
    <location>
        <begin position="575"/>
        <end position="589"/>
    </location>
</feature>
<feature type="region of interest" description="Disordered" evidence="4">
    <location>
        <begin position="1193"/>
        <end position="1223"/>
    </location>
</feature>
<comment type="similarity">
    <text evidence="1">Belongs to the peptidase C19 family.</text>
</comment>
<evidence type="ECO:0000259" key="5">
    <source>
        <dbReference type="PROSITE" id="PS50235"/>
    </source>
</evidence>
<dbReference type="PANTHER" id="PTHR22975:SF9">
    <property type="entry name" value="ECHINUS SPLICE FORM 3"/>
    <property type="match status" value="1"/>
</dbReference>
<name>A0A131YTX8_RHIAP</name>
<sequence length="1779" mass="195888">MAPAKSVSASATSLAHSMMMPRCTMSITRTKGLLNMPGQNNCFLNSAVQVLWHLDIFRRSFRDLSGHICMSDSCIFCALKELFAQFQYSQESALPPDALRRALAETFFDQRRFQLGYMDDAAECFENILQRIHFHIASQEVEDMCNVAHCIPHQKFAMTLVEQTVCHVCGASSEPLPFTQMVHYVSASALCLQASLVESKEQKPVSFGELLRRAGGMGDIRDCPSSCGAKIQICKTLMNRPDIVSLGLVWDSERPSVDHIVDVLDSIGMTVNMDEMFHKVVDTRWASTVTHHLVGIVTYYGKHYSTFFFHTKLCVWIYFDDATVREIGPHWQQVVDKCHRGHFQPLLLLYANPNGTPVSTATAPTSVIHYISEHKKKQMDLKRSTSEKHRYGQQNGKKSEQLSAGVHIAGDASWSRGSYLNNKKGISMGGRSAVQEPLPILDMAFAHCPKPRARTYSDTSIMSERPYEPHGNGSDLEAQHTMEGARRVARQAGRDNTLDVDINGTYISRQAVESVLSLQHKQRQRALHGANTSVVPGSRNSSSSLESFENSLHMREKASECVDGTCRRRDSGNWSGDRNSASSASSTSLDGSYYCASGVRRACGSPGRPVNNFSKHEYSNIGILVDKGYDSYSLSSTDSYPSAGMPGSPAKADPRLQQIPEAVHISNRLERAIHHSLLQGSDSASDSVFDDVFTSGKGEEEESQDCDKLCSQAEMCLKMSYEKEQAGDLKMAIFFSDSAAAKARAAMDAPYGNAQSLIAAKMKHSMSVMRSSNLSKRLKEAEERRRGKESNGYDAHHSRQGSRDSTHSRHTRQGSRDSACTVIDLSEPVKSIEIYATLPKKSSKKKNSALFAQSSLRLKDGVENYKDFLAEQWHTSSQDDMAIKMMSDGEYTLNPKTKMRNGVGSHGETNGTKMKDPEFSDYSSEWEQSKKPSLHRTLSNPTGMKNHDAEDASNASASMKKQHRIRRKLMGGFMRRKNRSLPDLREGKDAPHSESRALDDTVIFDAKNECGMKQESSNEDEAREDHSATIKRRGFHQSHRAFDSRNYAQRPLLTKVDPPQVDGVTSASLHQKNTACEQQGDSSKQTPCWPQPRQQPSDGVIASTTLHHRNTAFEQQEPSAIQVPCWPQTRQKPPEMFGNKTVGVDIGGFSDAHMPNPTLNLSKGFNANQGMALEPNSFLTELHSKRTQILKSLPKSTDNVRNHQGSEPATPVKLEQHSSSAPSGNNWLCELQSKQMAMLKKGDHVDDVKVTRDKDLIPSGKDEALRQPLMYCATQVASRNAYPAESQATQSLNGVIQSCNEQHNESAEEQEDIKPKSVKDLALKFEKILRPAVPDQEVSTVREELQLSAAKEPSFIANKGAPASAGNLVTPRDSASESQAMSASSLAMRSERTSASASLQTGSENTCQGRPFGTAQFAQPAAASCLRTANSASHSQLMAPTGQTCQPHNLAKPLCSSGSLPPSYQAPISPPAPCSTNSVRHHASFTRPFVPQSSFQSTSPVIGTIHGPGNHLAPSHGDSVLVASSIGVSSHGATSSGGGSYATASYEQKPRPPSAQQQYGKAFQYVKSDPAETRSFSTVRGHPAVPAVGETTLHTTSPSNSDSSKRPTRPPDYETALQRLEMIKEQQRTTSPDTFQFPAKTPPDVLQGQQLPQPEMELGKMRKTALKKCVTFSDEVVLVACAEEEEDDYVPNPLLERVYRQHAAKQDCSRECHEPSQFEDISSVHSSDSCDSVCHLDSVVKPHDSSQVPCNLCHKKFVSSPTVYCPDCAFYMSRFQKRT</sequence>
<feature type="compositionally biased region" description="Polar residues" evidence="4">
    <location>
        <begin position="1193"/>
        <end position="1207"/>
    </location>
</feature>
<feature type="compositionally biased region" description="Polar residues" evidence="4">
    <location>
        <begin position="1063"/>
        <end position="1099"/>
    </location>
</feature>
<feature type="compositionally biased region" description="Basic and acidic residues" evidence="4">
    <location>
        <begin position="552"/>
        <end position="571"/>
    </location>
</feature>
<feature type="region of interest" description="Disordered" evidence="4">
    <location>
        <begin position="1572"/>
        <end position="1612"/>
    </location>
</feature>
<dbReference type="InterPro" id="IPR001394">
    <property type="entry name" value="Peptidase_C19_UCH"/>
</dbReference>
<evidence type="ECO:0000256" key="3">
    <source>
        <dbReference type="ARBA" id="ARBA00022801"/>
    </source>
</evidence>
<feature type="region of interest" description="Disordered" evidence="4">
    <location>
        <begin position="768"/>
        <end position="822"/>
    </location>
</feature>
<feature type="domain" description="USP" evidence="5">
    <location>
        <begin position="31"/>
        <end position="353"/>
    </location>
</feature>
<dbReference type="Pfam" id="PF00443">
    <property type="entry name" value="UCH"/>
    <property type="match status" value="1"/>
</dbReference>
<feature type="compositionally biased region" description="Basic and acidic residues" evidence="4">
    <location>
        <begin position="1603"/>
        <end position="1612"/>
    </location>
</feature>
<dbReference type="FunFam" id="3.90.70.10:FF:000041">
    <property type="entry name" value="Inactive ubiquitin carboxyl-terminal hydrolase 53"/>
    <property type="match status" value="1"/>
</dbReference>
<dbReference type="InterPro" id="IPR038765">
    <property type="entry name" value="Papain-like_cys_pep_sf"/>
</dbReference>
<dbReference type="GO" id="GO:0016579">
    <property type="term" value="P:protein deubiquitination"/>
    <property type="evidence" value="ECO:0007669"/>
    <property type="project" value="InterPro"/>
</dbReference>
<dbReference type="Gene3D" id="3.90.70.10">
    <property type="entry name" value="Cysteine proteinases"/>
    <property type="match status" value="1"/>
</dbReference>
<dbReference type="GO" id="GO:0006508">
    <property type="term" value="P:proteolysis"/>
    <property type="evidence" value="ECO:0007669"/>
    <property type="project" value="UniProtKB-KW"/>
</dbReference>
<accession>A0A131YTX8</accession>
<reference evidence="6" key="1">
    <citation type="journal article" date="2016" name="Ticks Tick Borne Dis.">
        <title>De novo assembly and annotation of the salivary gland transcriptome of Rhipicephalus appendiculatus male and female ticks during blood feeding.</title>
        <authorList>
            <person name="de Castro M.H."/>
            <person name="de Klerk D."/>
            <person name="Pienaar R."/>
            <person name="Latif A.A."/>
            <person name="Rees D.J."/>
            <person name="Mans B.J."/>
        </authorList>
    </citation>
    <scope>NUCLEOTIDE SEQUENCE</scope>
    <source>
        <tissue evidence="6">Salivary glands</tissue>
    </source>
</reference>
<dbReference type="EMBL" id="GEDV01006572">
    <property type="protein sequence ID" value="JAP81985.1"/>
    <property type="molecule type" value="Transcribed_RNA"/>
</dbReference>
<evidence type="ECO:0000313" key="6">
    <source>
        <dbReference type="EMBL" id="JAP81985.1"/>
    </source>
</evidence>
<feature type="region of interest" description="Disordered" evidence="4">
    <location>
        <begin position="1627"/>
        <end position="1647"/>
    </location>
</feature>
<proteinExistence type="inferred from homology"/>
<feature type="compositionally biased region" description="Low complexity" evidence="4">
    <location>
        <begin position="533"/>
        <end position="551"/>
    </location>
</feature>
<dbReference type="PANTHER" id="PTHR22975">
    <property type="entry name" value="UBIQUITIN SPECIFIC PROTEINASE"/>
    <property type="match status" value="1"/>
</dbReference>
<feature type="region of interest" description="Disordered" evidence="4">
    <location>
        <begin position="1358"/>
        <end position="1385"/>
    </location>
</feature>
<protein>
    <submittedName>
        <fullName evidence="6">Ubiquitin specific protease</fullName>
    </submittedName>
</protein>
<evidence type="ECO:0000256" key="4">
    <source>
        <dbReference type="SAM" id="MobiDB-lite"/>
    </source>
</evidence>
<dbReference type="CDD" id="cd02257">
    <property type="entry name" value="Peptidase_C19"/>
    <property type="match status" value="1"/>
</dbReference>
<dbReference type="PROSITE" id="PS50235">
    <property type="entry name" value="USP_3"/>
    <property type="match status" value="1"/>
</dbReference>
<organism evidence="6">
    <name type="scientific">Rhipicephalus appendiculatus</name>
    <name type="common">Brown ear tick</name>
    <dbReference type="NCBI Taxonomy" id="34631"/>
    <lineage>
        <taxon>Eukaryota</taxon>
        <taxon>Metazoa</taxon>
        <taxon>Ecdysozoa</taxon>
        <taxon>Arthropoda</taxon>
        <taxon>Chelicerata</taxon>
        <taxon>Arachnida</taxon>
        <taxon>Acari</taxon>
        <taxon>Parasitiformes</taxon>
        <taxon>Ixodida</taxon>
        <taxon>Ixodoidea</taxon>
        <taxon>Ixodidae</taxon>
        <taxon>Rhipicephalinae</taxon>
        <taxon>Rhipicephalus</taxon>
        <taxon>Rhipicephalus</taxon>
    </lineage>
</organism>
<feature type="region of interest" description="Disordered" evidence="4">
    <location>
        <begin position="1012"/>
        <end position="1099"/>
    </location>
</feature>
<feature type="compositionally biased region" description="Basic and acidic residues" evidence="4">
    <location>
        <begin position="777"/>
        <end position="807"/>
    </location>
</feature>
<feature type="region of interest" description="Disordered" evidence="4">
    <location>
        <begin position="1529"/>
        <end position="1559"/>
    </location>
</feature>
<feature type="compositionally biased region" description="Basic and acidic residues" evidence="4">
    <location>
        <begin position="980"/>
        <end position="998"/>
    </location>
</feature>
<feature type="region of interest" description="Disordered" evidence="4">
    <location>
        <begin position="523"/>
        <end position="589"/>
    </location>
</feature>
<feature type="region of interest" description="Disordered" evidence="4">
    <location>
        <begin position="893"/>
        <end position="998"/>
    </location>
</feature>
<feature type="compositionally biased region" description="Basic residues" evidence="4">
    <location>
        <begin position="960"/>
        <end position="979"/>
    </location>
</feature>
<keyword evidence="3" id="KW-0378">Hydrolase</keyword>
<feature type="compositionally biased region" description="Polar residues" evidence="4">
    <location>
        <begin position="1592"/>
        <end position="1602"/>
    </location>
</feature>